<feature type="compositionally biased region" description="Acidic residues" evidence="2">
    <location>
        <begin position="171"/>
        <end position="184"/>
    </location>
</feature>
<dbReference type="GO" id="GO:0007155">
    <property type="term" value="P:cell adhesion"/>
    <property type="evidence" value="ECO:0007669"/>
    <property type="project" value="InterPro"/>
</dbReference>
<evidence type="ECO:0000256" key="1">
    <source>
        <dbReference type="ARBA" id="ARBA00022729"/>
    </source>
</evidence>
<dbReference type="Pfam" id="PF02412">
    <property type="entry name" value="TSP_3"/>
    <property type="match status" value="1"/>
</dbReference>
<dbReference type="InterPro" id="IPR028974">
    <property type="entry name" value="TSP_type-3_rpt"/>
</dbReference>
<protein>
    <submittedName>
        <fullName evidence="4">Thrombospondin type 3 repeat-containing protein</fullName>
    </submittedName>
</protein>
<dbReference type="Pfam" id="PF18998">
    <property type="entry name" value="Flg_new_2"/>
    <property type="match status" value="1"/>
</dbReference>
<dbReference type="GO" id="GO:0005509">
    <property type="term" value="F:calcium ion binding"/>
    <property type="evidence" value="ECO:0007669"/>
    <property type="project" value="InterPro"/>
</dbReference>
<keyword evidence="1" id="KW-0732">Signal</keyword>
<sequence length="184" mass="19399">MKRILSSLIIMIPLVLFVIGSCSKKDEITVYEFTGDVFPVAGGTISPKQGTFDSGEKVTITATPSSGFYFKNWSGDISGTNTPYSLTITSDTEVIAVFEKNDTDGDGVPDDIDKCPETSAGETVNVDGCSESQEDSDGDGVTDDVDQCADTPEGETVDNEGCSNSQKDTDGDGVTDDLDQCADT</sequence>
<organism evidence="4 5">
    <name type="scientific">Arenibacter echinorum</name>
    <dbReference type="NCBI Taxonomy" id="440515"/>
    <lineage>
        <taxon>Bacteria</taxon>
        <taxon>Pseudomonadati</taxon>
        <taxon>Bacteroidota</taxon>
        <taxon>Flavobacteriia</taxon>
        <taxon>Flavobacteriales</taxon>
        <taxon>Flavobacteriaceae</taxon>
        <taxon>Arenibacter</taxon>
    </lineage>
</organism>
<evidence type="ECO:0000256" key="2">
    <source>
        <dbReference type="SAM" id="MobiDB-lite"/>
    </source>
</evidence>
<evidence type="ECO:0000313" key="4">
    <source>
        <dbReference type="EMBL" id="RAJ12376.1"/>
    </source>
</evidence>
<dbReference type="AlphaFoldDB" id="A0A327R6B1"/>
<dbReference type="EMBL" id="QLLN01000003">
    <property type="protein sequence ID" value="RAJ12376.1"/>
    <property type="molecule type" value="Genomic_DNA"/>
</dbReference>
<feature type="non-terminal residue" evidence="4">
    <location>
        <position position="184"/>
    </location>
</feature>
<dbReference type="RefSeq" id="WP_211322949.1">
    <property type="nucleotide sequence ID" value="NZ_QLLN01000003.1"/>
</dbReference>
<dbReference type="Gene3D" id="4.10.1080.10">
    <property type="entry name" value="TSP type-3 repeat"/>
    <property type="match status" value="1"/>
</dbReference>
<name>A0A327R6B1_9FLAO</name>
<feature type="region of interest" description="Disordered" evidence="2">
    <location>
        <begin position="100"/>
        <end position="184"/>
    </location>
</feature>
<feature type="domain" description="Bacterial repeat" evidence="3">
    <location>
        <begin position="37"/>
        <end position="101"/>
    </location>
</feature>
<dbReference type="PROSITE" id="PS51257">
    <property type="entry name" value="PROKAR_LIPOPROTEIN"/>
    <property type="match status" value="1"/>
</dbReference>
<dbReference type="InterPro" id="IPR044060">
    <property type="entry name" value="Bacterial_rp_domain"/>
</dbReference>
<gene>
    <name evidence="4" type="ORF">LV92_01609</name>
</gene>
<proteinExistence type="predicted"/>
<reference evidence="4 5" key="1">
    <citation type="submission" date="2018-06" db="EMBL/GenBank/DDBJ databases">
        <title>Genomic Encyclopedia of Archaeal and Bacterial Type Strains, Phase II (KMG-II): from individual species to whole genera.</title>
        <authorList>
            <person name="Goeker M."/>
        </authorList>
    </citation>
    <scope>NUCLEOTIDE SEQUENCE [LARGE SCALE GENOMIC DNA]</scope>
    <source>
        <strain evidence="4 5">DSM 23522</strain>
    </source>
</reference>
<feature type="compositionally biased region" description="Acidic residues" evidence="2">
    <location>
        <begin position="132"/>
        <end position="158"/>
    </location>
</feature>
<dbReference type="SUPFAM" id="SSF103647">
    <property type="entry name" value="TSP type-3 repeat"/>
    <property type="match status" value="1"/>
</dbReference>
<comment type="caution">
    <text evidence="4">The sequence shown here is derived from an EMBL/GenBank/DDBJ whole genome shotgun (WGS) entry which is preliminary data.</text>
</comment>
<dbReference type="Proteomes" id="UP000249696">
    <property type="component" value="Unassembled WGS sequence"/>
</dbReference>
<dbReference type="InterPro" id="IPR003367">
    <property type="entry name" value="Thrombospondin_3-like_rpt"/>
</dbReference>
<accession>A0A327R6B1</accession>
<evidence type="ECO:0000259" key="3">
    <source>
        <dbReference type="Pfam" id="PF18998"/>
    </source>
</evidence>
<keyword evidence="5" id="KW-1185">Reference proteome</keyword>
<evidence type="ECO:0000313" key="5">
    <source>
        <dbReference type="Proteomes" id="UP000249696"/>
    </source>
</evidence>